<feature type="region of interest" description="Disordered" evidence="1">
    <location>
        <begin position="123"/>
        <end position="157"/>
    </location>
</feature>
<dbReference type="PANTHER" id="PTHR35985">
    <property type="entry name" value="OS07G0675200 PROTEIN"/>
    <property type="match status" value="1"/>
</dbReference>
<dbReference type="OrthoDB" id="779250at2759"/>
<dbReference type="EMBL" id="KK914782">
    <property type="protein sequence ID" value="KDP28219.1"/>
    <property type="molecule type" value="Genomic_DNA"/>
</dbReference>
<keyword evidence="3" id="KW-1185">Reference proteome</keyword>
<feature type="compositionally biased region" description="Basic and acidic residues" evidence="1">
    <location>
        <begin position="61"/>
        <end position="91"/>
    </location>
</feature>
<protein>
    <submittedName>
        <fullName evidence="2">Uncharacterized protein</fullName>
    </submittedName>
</protein>
<organism evidence="2 3">
    <name type="scientific">Jatropha curcas</name>
    <name type="common">Barbados nut</name>
    <dbReference type="NCBI Taxonomy" id="180498"/>
    <lineage>
        <taxon>Eukaryota</taxon>
        <taxon>Viridiplantae</taxon>
        <taxon>Streptophyta</taxon>
        <taxon>Embryophyta</taxon>
        <taxon>Tracheophyta</taxon>
        <taxon>Spermatophyta</taxon>
        <taxon>Magnoliopsida</taxon>
        <taxon>eudicotyledons</taxon>
        <taxon>Gunneridae</taxon>
        <taxon>Pentapetalae</taxon>
        <taxon>rosids</taxon>
        <taxon>fabids</taxon>
        <taxon>Malpighiales</taxon>
        <taxon>Euphorbiaceae</taxon>
        <taxon>Crotonoideae</taxon>
        <taxon>Jatropheae</taxon>
        <taxon>Jatropha</taxon>
    </lineage>
</organism>
<sequence>MEQSRLATTATRLYRILFLAQNQARQRGFAASSTGRVADPDIFSTERDRELKPTVPSGEPEETRDHYEPETAKRGTEAEAETEHRTSKETEPLAQSKLPYASSPRLESIGVNHPLDPYVQQKRENSTVTAEEISCAGLDGTPLPEDKETQGEEDENEYYRHHKASPLSEIKMADTRTPIRRATDSTADAGLGRDVIGWLPEQLDTAEEALERARRIWMENAMRGDPDSPHGRILRELRGEWF</sequence>
<reference evidence="2 3" key="1">
    <citation type="journal article" date="2014" name="PLoS ONE">
        <title>Global Analysis of Gene Expression Profiles in Physic Nut (Jatropha curcas L.) Seedlings Exposed to Salt Stress.</title>
        <authorList>
            <person name="Zhang L."/>
            <person name="Zhang C."/>
            <person name="Wu P."/>
            <person name="Chen Y."/>
            <person name="Li M."/>
            <person name="Jiang H."/>
            <person name="Wu G."/>
        </authorList>
    </citation>
    <scope>NUCLEOTIDE SEQUENCE [LARGE SCALE GENOMIC DNA]</scope>
    <source>
        <strain evidence="3">cv. GZQX0401</strain>
        <tissue evidence="2">Young leaves</tissue>
    </source>
</reference>
<gene>
    <name evidence="2" type="ORF">JCGZ_13990</name>
</gene>
<evidence type="ECO:0000256" key="1">
    <source>
        <dbReference type="SAM" id="MobiDB-lite"/>
    </source>
</evidence>
<name>A0A067K8W4_JATCU</name>
<feature type="region of interest" description="Disordered" evidence="1">
    <location>
        <begin position="25"/>
        <end position="101"/>
    </location>
</feature>
<dbReference type="AlphaFoldDB" id="A0A067K8W4"/>
<accession>A0A067K8W4</accession>
<dbReference type="Proteomes" id="UP000027138">
    <property type="component" value="Unassembled WGS sequence"/>
</dbReference>
<dbReference type="STRING" id="180498.A0A067K8W4"/>
<dbReference type="PANTHER" id="PTHR35985:SF1">
    <property type="entry name" value="OS07G0675200 PROTEIN"/>
    <property type="match status" value="1"/>
</dbReference>
<dbReference type="KEGG" id="jcu:105642585"/>
<evidence type="ECO:0000313" key="3">
    <source>
        <dbReference type="Proteomes" id="UP000027138"/>
    </source>
</evidence>
<feature type="compositionally biased region" description="Polar residues" evidence="1">
    <location>
        <begin position="25"/>
        <end position="35"/>
    </location>
</feature>
<proteinExistence type="predicted"/>
<evidence type="ECO:0000313" key="2">
    <source>
        <dbReference type="EMBL" id="KDP28219.1"/>
    </source>
</evidence>